<evidence type="ECO:0000313" key="2">
    <source>
        <dbReference type="Proteomes" id="UP001140513"/>
    </source>
</evidence>
<reference evidence="1" key="1">
    <citation type="submission" date="2022-10" db="EMBL/GenBank/DDBJ databases">
        <title>Tapping the CABI collections for fungal endophytes: first genome assemblies for Collariella, Neodidymelliopsis, Ascochyta clinopodiicola, Didymella pomorum, Didymosphaeria variabile, Neocosmospora piperis and Neocucurbitaria cava.</title>
        <authorList>
            <person name="Hill R."/>
        </authorList>
    </citation>
    <scope>NUCLEOTIDE SEQUENCE</scope>
    <source>
        <strain evidence="1">IMI 356815</strain>
    </source>
</reference>
<proteinExistence type="predicted"/>
<comment type="caution">
    <text evidence="1">The sequence shown here is derived from an EMBL/GenBank/DDBJ whole genome shotgun (WGS) entry which is preliminary data.</text>
</comment>
<gene>
    <name evidence="1" type="ORF">N0V89_007623</name>
</gene>
<protein>
    <submittedName>
        <fullName evidence="1">Uncharacterized protein</fullName>
    </submittedName>
</protein>
<organism evidence="1 2">
    <name type="scientific">Didymosphaeria variabile</name>
    <dbReference type="NCBI Taxonomy" id="1932322"/>
    <lineage>
        <taxon>Eukaryota</taxon>
        <taxon>Fungi</taxon>
        <taxon>Dikarya</taxon>
        <taxon>Ascomycota</taxon>
        <taxon>Pezizomycotina</taxon>
        <taxon>Dothideomycetes</taxon>
        <taxon>Pleosporomycetidae</taxon>
        <taxon>Pleosporales</taxon>
        <taxon>Massarineae</taxon>
        <taxon>Didymosphaeriaceae</taxon>
        <taxon>Didymosphaeria</taxon>
    </lineage>
</organism>
<dbReference type="RefSeq" id="XP_056070632.1">
    <property type="nucleotide sequence ID" value="XM_056216385.1"/>
</dbReference>
<sequence length="195" mass="22480">MDRIHHNAALDELRQKCQRFRAGDQSTGNFEDILTWAKAAPRRFGVVEVRAMLRPATAADRDQLKRCLSELDSDEVTNPVPGWAAIGRAALWQEQDFLRNKNVERLQAWQPPPPPVSDEFKLVRSEYSTEDNKYRHPYNTFVVCSCAVQSKLVSPIIRELDRRQGSGDFDEQLKKLLERFCLELIKVRERVLGGE</sequence>
<evidence type="ECO:0000313" key="1">
    <source>
        <dbReference type="EMBL" id="KAJ4352276.1"/>
    </source>
</evidence>
<dbReference type="EMBL" id="JAPEUX010000005">
    <property type="protein sequence ID" value="KAJ4352276.1"/>
    <property type="molecule type" value="Genomic_DNA"/>
</dbReference>
<name>A0A9W8XKG4_9PLEO</name>
<keyword evidence="2" id="KW-1185">Reference proteome</keyword>
<dbReference type="Proteomes" id="UP001140513">
    <property type="component" value="Unassembled WGS sequence"/>
</dbReference>
<dbReference type="GeneID" id="80911153"/>
<dbReference type="AlphaFoldDB" id="A0A9W8XKG4"/>
<accession>A0A9W8XKG4</accession>